<dbReference type="AlphaFoldDB" id="A0A644VQ43"/>
<name>A0A644VQ43_9ZZZZ</name>
<accession>A0A644VQ43</accession>
<feature type="transmembrane region" description="Helical" evidence="1">
    <location>
        <begin position="12"/>
        <end position="36"/>
    </location>
</feature>
<evidence type="ECO:0000313" key="2">
    <source>
        <dbReference type="EMBL" id="MPL93466.1"/>
    </source>
</evidence>
<protein>
    <recommendedName>
        <fullName evidence="3">Archaeal Type IV pilin N-terminal domain-containing protein</fullName>
    </recommendedName>
</protein>
<reference evidence="2" key="1">
    <citation type="submission" date="2019-08" db="EMBL/GenBank/DDBJ databases">
        <authorList>
            <person name="Kucharzyk K."/>
            <person name="Murdoch R.W."/>
            <person name="Higgins S."/>
            <person name="Loffler F."/>
        </authorList>
    </citation>
    <scope>NUCLEOTIDE SEQUENCE</scope>
</reference>
<dbReference type="EMBL" id="VSSQ01000393">
    <property type="protein sequence ID" value="MPL93466.1"/>
    <property type="molecule type" value="Genomic_DNA"/>
</dbReference>
<evidence type="ECO:0000256" key="1">
    <source>
        <dbReference type="SAM" id="Phobius"/>
    </source>
</evidence>
<proteinExistence type="predicted"/>
<evidence type="ECO:0008006" key="3">
    <source>
        <dbReference type="Google" id="ProtNLM"/>
    </source>
</evidence>
<keyword evidence="1" id="KW-0812">Transmembrane</keyword>
<keyword evidence="1" id="KW-1133">Transmembrane helix</keyword>
<comment type="caution">
    <text evidence="2">The sequence shown here is derived from an EMBL/GenBank/DDBJ whole genome shotgun (WGS) entry which is preliminary data.</text>
</comment>
<gene>
    <name evidence="2" type="ORF">SDC9_39594</name>
</gene>
<sequence>MIQRVESGISPTISVILLIFLTLVLIGASALLFFSFTGDTADPKHLYLTAEATGSSADPLMIHLWKTGGGSALKSVYVSVSTPAGIFIGTPDPAQESFFEGMSIPIGFDTGFPKGSYFVTVTGVFADGTTQVLLTKTMCLEAEGQAIQEVNTEKLILVATYAAYKPTRIGLKDITTYTNITNISHWTLNLGYTGADTEELLVPVNVDYVYPIEAFAGSSEKEFVITYTAYYTGGKTKTTAEIKIKLYTSVPEDTIGKYVGNYKIGGESLQGTGDSAHHIPLIGTTSTEIWRTDIAGRYINVDGQNLPALQINLNDPKTPAASVTITCDTEFRVGSTQYFTGGGTYDGNLSTFYPNTANRSSISVTLSVYDINKTKLAEQTTLIIIRE</sequence>
<organism evidence="2">
    <name type="scientific">bioreactor metagenome</name>
    <dbReference type="NCBI Taxonomy" id="1076179"/>
    <lineage>
        <taxon>unclassified sequences</taxon>
        <taxon>metagenomes</taxon>
        <taxon>ecological metagenomes</taxon>
    </lineage>
</organism>
<keyword evidence="1" id="KW-0472">Membrane</keyword>